<feature type="domain" description="YgjP-like metallopeptidase" evidence="1">
    <location>
        <begin position="28"/>
        <end position="74"/>
    </location>
</feature>
<gene>
    <name evidence="2" type="ORF">IAA22_05240</name>
</gene>
<reference evidence="2" key="1">
    <citation type="journal article" date="2021" name="PeerJ">
        <title>Extensive microbial diversity within the chicken gut microbiome revealed by metagenomics and culture.</title>
        <authorList>
            <person name="Gilroy R."/>
            <person name="Ravi A."/>
            <person name="Getino M."/>
            <person name="Pursley I."/>
            <person name="Horton D.L."/>
            <person name="Alikhan N.F."/>
            <person name="Baker D."/>
            <person name="Gharbi K."/>
            <person name="Hall N."/>
            <person name="Watson M."/>
            <person name="Adriaenssens E.M."/>
            <person name="Foster-Nyarko E."/>
            <person name="Jarju S."/>
            <person name="Secka A."/>
            <person name="Antonio M."/>
            <person name="Oren A."/>
            <person name="Chaudhuri R.R."/>
            <person name="La Ragione R."/>
            <person name="Hildebrand F."/>
            <person name="Pallen M.J."/>
        </authorList>
    </citation>
    <scope>NUCLEOTIDE SEQUENCE</scope>
    <source>
        <strain evidence="2">ChiHecolR3B27-1887</strain>
    </source>
</reference>
<protein>
    <submittedName>
        <fullName evidence="2">M48 family metallopeptidase</fullName>
    </submittedName>
</protein>
<evidence type="ECO:0000313" key="2">
    <source>
        <dbReference type="EMBL" id="HIZ18493.1"/>
    </source>
</evidence>
<sequence>MTRRTTTRILFAGGPDGIPVEVERKRVRRLNLRVRADGSTHLSVPARCTLAEAQRFLDAHEAWLRDHVRRREAHVVEPDDGLVPLWGALVPLPVGTAPDELYRAELSARLPEVVARMEAVLGVRAAGWQLRAMSTRWGSCTPRTARIRINVRLAAYPPACLDYVVAHELTHLLEPSHNERFHALLTRAYPDERAARALLRRPARAVAADLSPIVNAAETISG</sequence>
<feature type="domain" description="YgjP-like metallopeptidase" evidence="1">
    <location>
        <begin position="99"/>
        <end position="201"/>
    </location>
</feature>
<reference evidence="2" key="2">
    <citation type="submission" date="2021-04" db="EMBL/GenBank/DDBJ databases">
        <authorList>
            <person name="Gilroy R."/>
        </authorList>
    </citation>
    <scope>NUCLEOTIDE SEQUENCE</scope>
    <source>
        <strain evidence="2">ChiHecolR3B27-1887</strain>
    </source>
</reference>
<name>A0A9D2IPC4_9ACTN</name>
<comment type="caution">
    <text evidence="2">The sequence shown here is derived from an EMBL/GenBank/DDBJ whole genome shotgun (WGS) entry which is preliminary data.</text>
</comment>
<dbReference type="EMBL" id="DXBZ01000097">
    <property type="protein sequence ID" value="HIZ18493.1"/>
    <property type="molecule type" value="Genomic_DNA"/>
</dbReference>
<dbReference type="AlphaFoldDB" id="A0A9D2IPC4"/>
<evidence type="ECO:0000313" key="3">
    <source>
        <dbReference type="Proteomes" id="UP000824029"/>
    </source>
</evidence>
<proteinExistence type="predicted"/>
<dbReference type="InterPro" id="IPR002725">
    <property type="entry name" value="YgjP-like_metallopeptidase"/>
</dbReference>
<dbReference type="Pfam" id="PF01863">
    <property type="entry name" value="YgjP-like"/>
    <property type="match status" value="2"/>
</dbReference>
<dbReference type="PANTHER" id="PTHR30399:SF1">
    <property type="entry name" value="UTP PYROPHOSPHATASE"/>
    <property type="match status" value="1"/>
</dbReference>
<dbReference type="Gene3D" id="3.30.2010.10">
    <property type="entry name" value="Metalloproteases ('zincins'), catalytic domain"/>
    <property type="match status" value="1"/>
</dbReference>
<accession>A0A9D2IPC4</accession>
<dbReference type="Proteomes" id="UP000824029">
    <property type="component" value="Unassembled WGS sequence"/>
</dbReference>
<organism evidence="2 3">
    <name type="scientific">Candidatus Olsenella stercoravium</name>
    <dbReference type="NCBI Taxonomy" id="2838713"/>
    <lineage>
        <taxon>Bacteria</taxon>
        <taxon>Bacillati</taxon>
        <taxon>Actinomycetota</taxon>
        <taxon>Coriobacteriia</taxon>
        <taxon>Coriobacteriales</taxon>
        <taxon>Atopobiaceae</taxon>
        <taxon>Olsenella</taxon>
    </lineage>
</organism>
<evidence type="ECO:0000259" key="1">
    <source>
        <dbReference type="Pfam" id="PF01863"/>
    </source>
</evidence>
<dbReference type="CDD" id="cd07344">
    <property type="entry name" value="M48_yhfN_like"/>
    <property type="match status" value="1"/>
</dbReference>
<dbReference type="InterPro" id="IPR053136">
    <property type="entry name" value="UTP_pyrophosphatase-like"/>
</dbReference>
<dbReference type="PANTHER" id="PTHR30399">
    <property type="entry name" value="UNCHARACTERIZED PROTEIN YGJP"/>
    <property type="match status" value="1"/>
</dbReference>